<organism evidence="2 3">
    <name type="scientific">Stentor coeruleus</name>
    <dbReference type="NCBI Taxonomy" id="5963"/>
    <lineage>
        <taxon>Eukaryota</taxon>
        <taxon>Sar</taxon>
        <taxon>Alveolata</taxon>
        <taxon>Ciliophora</taxon>
        <taxon>Postciliodesmatophora</taxon>
        <taxon>Heterotrichea</taxon>
        <taxon>Heterotrichida</taxon>
        <taxon>Stentoridae</taxon>
        <taxon>Stentor</taxon>
    </lineage>
</organism>
<reference evidence="2 3" key="1">
    <citation type="submission" date="2016-11" db="EMBL/GenBank/DDBJ databases">
        <title>The macronuclear genome of Stentor coeruleus: a giant cell with tiny introns.</title>
        <authorList>
            <person name="Slabodnick M."/>
            <person name="Ruby J.G."/>
            <person name="Reiff S.B."/>
            <person name="Swart E.C."/>
            <person name="Gosai S."/>
            <person name="Prabakaran S."/>
            <person name="Witkowska E."/>
            <person name="Larue G.E."/>
            <person name="Fisher S."/>
            <person name="Freeman R.M."/>
            <person name="Gunawardena J."/>
            <person name="Chu W."/>
            <person name="Stover N.A."/>
            <person name="Gregory B.D."/>
            <person name="Nowacki M."/>
            <person name="Derisi J."/>
            <person name="Roy S.W."/>
            <person name="Marshall W.F."/>
            <person name="Sood P."/>
        </authorList>
    </citation>
    <scope>NUCLEOTIDE SEQUENCE [LARGE SCALE GENOMIC DNA]</scope>
    <source>
        <strain evidence="2">WM001</strain>
    </source>
</reference>
<feature type="region of interest" description="Disordered" evidence="1">
    <location>
        <begin position="1"/>
        <end position="24"/>
    </location>
</feature>
<comment type="caution">
    <text evidence="2">The sequence shown here is derived from an EMBL/GenBank/DDBJ whole genome shotgun (WGS) entry which is preliminary data.</text>
</comment>
<evidence type="ECO:0000256" key="1">
    <source>
        <dbReference type="SAM" id="MobiDB-lite"/>
    </source>
</evidence>
<sequence length="178" mass="20532">MENQNIKPNSPDLPLSSSKPTTKKPLLNHCLRKYTKPTIFKDLFPDNIIYKNLVSSFKHRPTLKISKYTMTLPKSMEYKIKSQQVDVSSEIPSIISLNVVRHNSPIKIRPSKNEKLKPMFKRYAKDQGKITIEGHPCSRSSREGYFDNKADGNAHIRAQSHDIWINVGLRKNLNQNFL</sequence>
<dbReference type="EMBL" id="MPUH01000087">
    <property type="protein sequence ID" value="OMJ91181.1"/>
    <property type="molecule type" value="Genomic_DNA"/>
</dbReference>
<name>A0A1R2CQA3_9CILI</name>
<evidence type="ECO:0000313" key="3">
    <source>
        <dbReference type="Proteomes" id="UP000187209"/>
    </source>
</evidence>
<dbReference type="Proteomes" id="UP000187209">
    <property type="component" value="Unassembled WGS sequence"/>
</dbReference>
<protein>
    <submittedName>
        <fullName evidence="2">Uncharacterized protein</fullName>
    </submittedName>
</protein>
<accession>A0A1R2CQA3</accession>
<dbReference type="AlphaFoldDB" id="A0A1R2CQA3"/>
<keyword evidence="3" id="KW-1185">Reference proteome</keyword>
<proteinExistence type="predicted"/>
<evidence type="ECO:0000313" key="2">
    <source>
        <dbReference type="EMBL" id="OMJ91181.1"/>
    </source>
</evidence>
<gene>
    <name evidence="2" type="ORF">SteCoe_6352</name>
</gene>